<dbReference type="Gene3D" id="3.40.50.410">
    <property type="entry name" value="von Willebrand factor, type A domain"/>
    <property type="match status" value="1"/>
</dbReference>
<comment type="caution">
    <text evidence="2">The sequence shown here is derived from an EMBL/GenBank/DDBJ whole genome shotgun (WGS) entry which is preliminary data.</text>
</comment>
<reference evidence="2 3" key="1">
    <citation type="submission" date="2024-03" db="EMBL/GenBank/DDBJ databases">
        <title>The Acrasis kona genome and developmental transcriptomes reveal deep origins of eukaryotic multicellular pathways.</title>
        <authorList>
            <person name="Sheikh S."/>
            <person name="Fu C.-J."/>
            <person name="Brown M.W."/>
            <person name="Baldauf S.L."/>
        </authorList>
    </citation>
    <scope>NUCLEOTIDE SEQUENCE [LARGE SCALE GENOMIC DNA]</scope>
    <source>
        <strain evidence="2 3">ATCC MYA-3509</strain>
    </source>
</reference>
<dbReference type="SUPFAM" id="SSF53300">
    <property type="entry name" value="vWA-like"/>
    <property type="match status" value="1"/>
</dbReference>
<evidence type="ECO:0000313" key="2">
    <source>
        <dbReference type="EMBL" id="KAL0477600.1"/>
    </source>
</evidence>
<dbReference type="Proteomes" id="UP001431209">
    <property type="component" value="Unassembled WGS sequence"/>
</dbReference>
<evidence type="ECO:0000313" key="3">
    <source>
        <dbReference type="Proteomes" id="UP001431209"/>
    </source>
</evidence>
<protein>
    <recommendedName>
        <fullName evidence="1">VWFA domain-containing protein</fullName>
    </recommendedName>
</protein>
<accession>A0AAW2YL70</accession>
<evidence type="ECO:0000259" key="1">
    <source>
        <dbReference type="PROSITE" id="PS50234"/>
    </source>
</evidence>
<gene>
    <name evidence="2" type="ORF">AKO1_015455</name>
</gene>
<dbReference type="SMART" id="SM00327">
    <property type="entry name" value="VWA"/>
    <property type="match status" value="1"/>
</dbReference>
<dbReference type="InterPro" id="IPR051266">
    <property type="entry name" value="CLCR"/>
</dbReference>
<dbReference type="PANTHER" id="PTHR10579:SF43">
    <property type="entry name" value="ZINC FINGER (C3HC4-TYPE RING FINGER) FAMILY PROTEIN"/>
    <property type="match status" value="1"/>
</dbReference>
<dbReference type="PANTHER" id="PTHR10579">
    <property type="entry name" value="CALCIUM-ACTIVATED CHLORIDE CHANNEL REGULATOR"/>
    <property type="match status" value="1"/>
</dbReference>
<name>A0AAW2YL70_9EUKA</name>
<organism evidence="2 3">
    <name type="scientific">Acrasis kona</name>
    <dbReference type="NCBI Taxonomy" id="1008807"/>
    <lineage>
        <taxon>Eukaryota</taxon>
        <taxon>Discoba</taxon>
        <taxon>Heterolobosea</taxon>
        <taxon>Tetramitia</taxon>
        <taxon>Eutetramitia</taxon>
        <taxon>Acrasidae</taxon>
        <taxon>Acrasis</taxon>
    </lineage>
</organism>
<feature type="domain" description="VWFA" evidence="1">
    <location>
        <begin position="46"/>
        <end position="223"/>
    </location>
</feature>
<dbReference type="AlphaFoldDB" id="A0AAW2YL70"/>
<dbReference type="PROSITE" id="PS50234">
    <property type="entry name" value="VWFA"/>
    <property type="match status" value="1"/>
</dbReference>
<dbReference type="EMBL" id="JAOPGA020000200">
    <property type="protein sequence ID" value="KAL0477600.1"/>
    <property type="molecule type" value="Genomic_DNA"/>
</dbReference>
<proteinExistence type="predicted"/>
<dbReference type="Pfam" id="PF00092">
    <property type="entry name" value="VWA"/>
    <property type="match status" value="1"/>
</dbReference>
<sequence>MAPALSTQLQLSTTVEFETVSNNASSIYLMATITAPEVEDKRTPVDVTCVIDRSGSMSGEKIALMKETLSFMVEQLHDNDKLSLVVFDDQVDTLLPLTNMTAQSKVQATKLIESIQVDGSTNLSGALFEALDICKGRKVANDVGSIILFTDGRANKGILKTEDILTGLNGYLKLMKKPINVFTLGFGGDHDENMLKSISEAGSGTYYYITKNDEIPQAFSDCLGGLLSVTSQNIKLKFEVMKGVTLKAIHSNYKKLSTDQILLGDIYAEETKDVVIEVEIEKSQHDVDNFELVNFTLSYYNVLEKEPEDLEVTASVNRSNKSVPSTPNERLEQQKVRVQHAEALLQSKAAADKGDYETARTVLKCQIKREEESPFAKSNAYFGQLATEMNDMIHHFESPQIYREKGSKVLISKWSESNYQRSSEPTSEYATRKKRSVYSNYLSKAKK</sequence>
<dbReference type="InterPro" id="IPR036465">
    <property type="entry name" value="vWFA_dom_sf"/>
</dbReference>
<dbReference type="InterPro" id="IPR002035">
    <property type="entry name" value="VWF_A"/>
</dbReference>
<keyword evidence="3" id="KW-1185">Reference proteome</keyword>